<reference evidence="2 3" key="1">
    <citation type="submission" date="2020-08" db="EMBL/GenBank/DDBJ databases">
        <title>Genomic Encyclopedia of Type Strains, Phase IV (KMG-IV): sequencing the most valuable type-strain genomes for metagenomic binning, comparative biology and taxonomic classification.</title>
        <authorList>
            <person name="Goeker M."/>
        </authorList>
    </citation>
    <scope>NUCLEOTIDE SEQUENCE [LARGE SCALE GENOMIC DNA]</scope>
    <source>
        <strain evidence="2 3">DSM 25481</strain>
    </source>
</reference>
<dbReference type="EMBL" id="JACIDR010000006">
    <property type="protein sequence ID" value="MBB3974398.1"/>
    <property type="molecule type" value="Genomic_DNA"/>
</dbReference>
<proteinExistence type="predicted"/>
<evidence type="ECO:0000313" key="2">
    <source>
        <dbReference type="EMBL" id="MBB3974398.1"/>
    </source>
</evidence>
<dbReference type="PANTHER" id="PTHR36151:SF3">
    <property type="entry name" value="ER-BOUND OXYGENASE MPAB_MPAB'_RUBBER OXYGENASE CATALYTIC DOMAIN-CONTAINING PROTEIN"/>
    <property type="match status" value="1"/>
</dbReference>
<gene>
    <name evidence="2" type="ORF">GGR24_003079</name>
</gene>
<dbReference type="InterPro" id="IPR018713">
    <property type="entry name" value="MPAB/Lcp_cat_dom"/>
</dbReference>
<dbReference type="Proteomes" id="UP000528964">
    <property type="component" value="Unassembled WGS sequence"/>
</dbReference>
<dbReference type="PANTHER" id="PTHR36151">
    <property type="entry name" value="BLR2777 PROTEIN"/>
    <property type="match status" value="1"/>
</dbReference>
<dbReference type="GO" id="GO:0016491">
    <property type="term" value="F:oxidoreductase activity"/>
    <property type="evidence" value="ECO:0007669"/>
    <property type="project" value="InterPro"/>
</dbReference>
<keyword evidence="3" id="KW-1185">Reference proteome</keyword>
<organism evidence="2 3">
    <name type="scientific">Hansschlegelia beijingensis</name>
    <dbReference type="NCBI Taxonomy" id="1133344"/>
    <lineage>
        <taxon>Bacteria</taxon>
        <taxon>Pseudomonadati</taxon>
        <taxon>Pseudomonadota</taxon>
        <taxon>Alphaproteobacteria</taxon>
        <taxon>Hyphomicrobiales</taxon>
        <taxon>Methylopilaceae</taxon>
        <taxon>Hansschlegelia</taxon>
    </lineage>
</organism>
<protein>
    <submittedName>
        <fullName evidence="2">Uncharacterized protein (DUF2236 family)</fullName>
    </submittedName>
</protein>
<evidence type="ECO:0000313" key="3">
    <source>
        <dbReference type="Proteomes" id="UP000528964"/>
    </source>
</evidence>
<sequence>MQTIRSAIRHQVHWLVGHGSGEAPAPGPRTGQGLFGPDSVTWRVHRDFTSMMIGGVSSLLLQMLHPGALGGVWDHSNFRRDMSGRLRRTAQFISGTTYGSTDQALRLIERVRHVHERVHGELPDGTPYRASDPALLTWVHVAEVRSFLSSYLRYRNPALSAAEQDRYFAETAIIARHLGATSVPTTRLEIEGYLKAIRPDLRWDRRTRQVARALLSQPSENPALAPFSSLMLGAGVDLLPGWASEMHGFRVPARRKRAIRAGALGTAAIVRWALREEGAAAASA</sequence>
<dbReference type="RefSeq" id="WP_183396256.1">
    <property type="nucleotide sequence ID" value="NZ_JACIDR010000006.1"/>
</dbReference>
<dbReference type="Pfam" id="PF09995">
    <property type="entry name" value="MPAB_Lcp_cat"/>
    <property type="match status" value="1"/>
</dbReference>
<feature type="domain" description="ER-bound oxygenase mpaB/mpaB'/Rubber oxygenase catalytic" evidence="1">
    <location>
        <begin position="42"/>
        <end position="263"/>
    </location>
</feature>
<comment type="caution">
    <text evidence="2">The sequence shown here is derived from an EMBL/GenBank/DDBJ whole genome shotgun (WGS) entry which is preliminary data.</text>
</comment>
<dbReference type="AlphaFoldDB" id="A0A7W6D747"/>
<accession>A0A7W6D747</accession>
<evidence type="ECO:0000259" key="1">
    <source>
        <dbReference type="Pfam" id="PF09995"/>
    </source>
</evidence>
<name>A0A7W6D747_9HYPH</name>